<protein>
    <submittedName>
        <fullName evidence="2">Uncharacterized protein</fullName>
    </submittedName>
</protein>
<feature type="chain" id="PRO_5016919293" evidence="1">
    <location>
        <begin position="19"/>
        <end position="173"/>
    </location>
</feature>
<accession>A0A368FLG2</accession>
<dbReference type="OrthoDB" id="5865705at2759"/>
<name>A0A368FLG2_ANCCA</name>
<dbReference type="AlphaFoldDB" id="A0A368FLG2"/>
<evidence type="ECO:0000256" key="1">
    <source>
        <dbReference type="SAM" id="SignalP"/>
    </source>
</evidence>
<evidence type="ECO:0000313" key="3">
    <source>
        <dbReference type="Proteomes" id="UP000252519"/>
    </source>
</evidence>
<feature type="signal peptide" evidence="1">
    <location>
        <begin position="1"/>
        <end position="18"/>
    </location>
</feature>
<keyword evidence="3" id="KW-1185">Reference proteome</keyword>
<dbReference type="Proteomes" id="UP000252519">
    <property type="component" value="Unassembled WGS sequence"/>
</dbReference>
<gene>
    <name evidence="2" type="ORF">ANCCAN_22554</name>
</gene>
<proteinExistence type="predicted"/>
<organism evidence="2 3">
    <name type="scientific">Ancylostoma caninum</name>
    <name type="common">Dog hookworm</name>
    <dbReference type="NCBI Taxonomy" id="29170"/>
    <lineage>
        <taxon>Eukaryota</taxon>
        <taxon>Metazoa</taxon>
        <taxon>Ecdysozoa</taxon>
        <taxon>Nematoda</taxon>
        <taxon>Chromadorea</taxon>
        <taxon>Rhabditida</taxon>
        <taxon>Rhabditina</taxon>
        <taxon>Rhabditomorpha</taxon>
        <taxon>Strongyloidea</taxon>
        <taxon>Ancylostomatidae</taxon>
        <taxon>Ancylostomatinae</taxon>
        <taxon>Ancylostoma</taxon>
    </lineage>
</organism>
<comment type="caution">
    <text evidence="2">The sequence shown here is derived from an EMBL/GenBank/DDBJ whole genome shotgun (WGS) entry which is preliminary data.</text>
</comment>
<dbReference type="EMBL" id="JOJR01001248">
    <property type="protein sequence ID" value="RCN31655.1"/>
    <property type="molecule type" value="Genomic_DNA"/>
</dbReference>
<keyword evidence="1" id="KW-0732">Signal</keyword>
<sequence length="173" mass="19592">MTVARLTLLLVAFVMLDASEILKTYDYCYASTEAVNSLAGNATPTVSQLPDWCKAMRHDVAPCIAEAIKIEDDGSLASRGNVLLTVYERTGNATILIHVKLYYYACVYNNWYSFAENKPCYNAPIPCLQKHAVGVCIWKQKLLLYAVRNAERKELQDVGDVEWRTDVRIHKRI</sequence>
<reference evidence="2 3" key="1">
    <citation type="submission" date="2014-10" db="EMBL/GenBank/DDBJ databases">
        <title>Draft genome of the hookworm Ancylostoma caninum.</title>
        <authorList>
            <person name="Mitreva M."/>
        </authorList>
    </citation>
    <scope>NUCLEOTIDE SEQUENCE [LARGE SCALE GENOMIC DNA]</scope>
    <source>
        <strain evidence="2 3">Baltimore</strain>
    </source>
</reference>
<evidence type="ECO:0000313" key="2">
    <source>
        <dbReference type="EMBL" id="RCN31655.1"/>
    </source>
</evidence>